<accession>A0A8C6N492</accession>
<dbReference type="PANTHER" id="PTHR31598:SF1">
    <property type="entry name" value="DYNEIN REGULATORY COMPLEX PROTEIN 10"/>
    <property type="match status" value="1"/>
</dbReference>
<dbReference type="InterPro" id="IPR000048">
    <property type="entry name" value="IQ_motif_EF-hand-BS"/>
</dbReference>
<dbReference type="GO" id="GO:0036064">
    <property type="term" value="C:ciliary basal body"/>
    <property type="evidence" value="ECO:0007669"/>
    <property type="project" value="Ensembl"/>
</dbReference>
<keyword evidence="8" id="KW-0206">Cytoskeleton</keyword>
<feature type="compositionally biased region" description="Basic and acidic residues" evidence="13">
    <location>
        <begin position="464"/>
        <end position="481"/>
    </location>
</feature>
<evidence type="ECO:0000256" key="6">
    <source>
        <dbReference type="ARBA" id="ARBA00022846"/>
    </source>
</evidence>
<comment type="subcellular location">
    <subcellularLocation>
        <location evidence="2">Cytoplasm</location>
        <location evidence="2">Cytoskeleton</location>
        <location evidence="2">Flagellum axoneme</location>
    </subcellularLocation>
</comment>
<dbReference type="SMART" id="SM00015">
    <property type="entry name" value="IQ"/>
    <property type="match status" value="1"/>
</dbReference>
<evidence type="ECO:0000256" key="3">
    <source>
        <dbReference type="ARBA" id="ARBA00009071"/>
    </source>
</evidence>
<dbReference type="CDD" id="cd23767">
    <property type="entry name" value="IQCD"/>
    <property type="match status" value="1"/>
</dbReference>
<dbReference type="Ensembl" id="ENSMSIT00000044049.1">
    <property type="protein sequence ID" value="ENSMSIP00000034941.1"/>
    <property type="gene ID" value="ENSMSIG00000029142.1"/>
</dbReference>
<dbReference type="PROSITE" id="PS50096">
    <property type="entry name" value="IQ"/>
    <property type="match status" value="1"/>
</dbReference>
<dbReference type="Proteomes" id="UP000694415">
    <property type="component" value="Unplaced"/>
</dbReference>
<proteinExistence type="inferred from homology"/>
<organism evidence="14 15">
    <name type="scientific">Mus spicilegus</name>
    <name type="common">Mound-building mouse</name>
    <dbReference type="NCBI Taxonomy" id="10103"/>
    <lineage>
        <taxon>Eukaryota</taxon>
        <taxon>Metazoa</taxon>
        <taxon>Chordata</taxon>
        <taxon>Craniata</taxon>
        <taxon>Vertebrata</taxon>
        <taxon>Euteleostomi</taxon>
        <taxon>Mammalia</taxon>
        <taxon>Eutheria</taxon>
        <taxon>Euarchontoglires</taxon>
        <taxon>Glires</taxon>
        <taxon>Rodentia</taxon>
        <taxon>Myomorpha</taxon>
        <taxon>Muroidea</taxon>
        <taxon>Muridae</taxon>
        <taxon>Murinae</taxon>
        <taxon>Mus</taxon>
        <taxon>Mus</taxon>
    </lineage>
</organism>
<evidence type="ECO:0000256" key="12">
    <source>
        <dbReference type="SAM" id="Coils"/>
    </source>
</evidence>
<evidence type="ECO:0000256" key="4">
    <source>
        <dbReference type="ARBA" id="ARBA00021752"/>
    </source>
</evidence>
<feature type="coiled-coil region" evidence="12">
    <location>
        <begin position="245"/>
        <end position="290"/>
    </location>
</feature>
<dbReference type="Gene3D" id="1.20.5.190">
    <property type="match status" value="1"/>
</dbReference>
<name>A0A8C6N492_MUSSI</name>
<evidence type="ECO:0000256" key="5">
    <source>
        <dbReference type="ARBA" id="ARBA00022490"/>
    </source>
</evidence>
<dbReference type="AlphaFoldDB" id="A0A8C6N492"/>
<protein>
    <recommendedName>
        <fullName evidence="4">Dynein regulatory complex protein 10</fullName>
    </recommendedName>
    <alternativeName>
        <fullName evidence="10">IQ domain-containing protein D</fullName>
    </alternativeName>
</protein>
<evidence type="ECO:0000313" key="15">
    <source>
        <dbReference type="Proteomes" id="UP000694415"/>
    </source>
</evidence>
<keyword evidence="12" id="KW-0175">Coiled coil</keyword>
<reference evidence="14" key="2">
    <citation type="submission" date="2025-09" db="UniProtKB">
        <authorList>
            <consortium name="Ensembl"/>
        </authorList>
    </citation>
    <scope>IDENTIFICATION</scope>
</reference>
<evidence type="ECO:0000256" key="8">
    <source>
        <dbReference type="ARBA" id="ARBA00023212"/>
    </source>
</evidence>
<comment type="similarity">
    <text evidence="3">Belongs to the DRC10 family.</text>
</comment>
<evidence type="ECO:0000256" key="10">
    <source>
        <dbReference type="ARBA" id="ARBA00032180"/>
    </source>
</evidence>
<dbReference type="InterPro" id="IPR042815">
    <property type="entry name" value="DRC10"/>
</dbReference>
<dbReference type="PANTHER" id="PTHR31598">
    <property type="entry name" value="IQ DOMAIN-CONTAINING PROTEIN D"/>
    <property type="match status" value="1"/>
</dbReference>
<sequence length="494" mass="57180">MTKPPRVTGGCEIQESLELAAASVPDYTEAKAASPEMALDQVSIPPSYHRLAVQRIPLRTGLVPAEPMKTLVPSKSKLNTIEAKRIMSVLDEAIHKIELITLMSYMESHPEALEDTLPEDFVRALREHLDIGQTLVERASILQRRHKKLEEEEEAEETRNQERLLSLELHEVNLLSLAHQFRDSTKTVLRLVLGEPQFTRLLQVQAPGRSPGAQCLLDGLVELRGFLFEKLLTSPMEVREKNQFIQDISRRSERNQEVIDDLQAELANVLKNKESEVEKENFVIQELKNHLHQVFKFSENSLLRTKQEAEKQQKVDFRASQVRLAKTQQDILALRAQYHNLVMENREAEQALRKKKYKVETEIENWIQKYDMEMGEKQDEYEDLESIHKEEKLQLEELRERHAVLVEEFSQIRAENEINSKKRVEAEREMVRMVRAATLIQAVWKGYLVRSILRSKKKKRGKGKGKDKGKGKEKPKEEKAKEKKPKAKGKGKKK</sequence>
<evidence type="ECO:0000256" key="13">
    <source>
        <dbReference type="SAM" id="MobiDB-lite"/>
    </source>
</evidence>
<feature type="region of interest" description="Disordered" evidence="13">
    <location>
        <begin position="455"/>
        <end position="494"/>
    </location>
</feature>
<comment type="function">
    <text evidence="1">Component of the nexin-dynein regulatory complex (N-DRC), a key regulator of ciliary/flagellar motility which maintains the alignment and integrity of the distal axoneme and regulates microtubule sliding in motile axonemes.</text>
</comment>
<keyword evidence="6" id="KW-0282">Flagellum</keyword>
<feature type="coiled-coil region" evidence="12">
    <location>
        <begin position="132"/>
        <end position="168"/>
    </location>
</feature>
<evidence type="ECO:0000256" key="1">
    <source>
        <dbReference type="ARBA" id="ARBA00003029"/>
    </source>
</evidence>
<evidence type="ECO:0000256" key="7">
    <source>
        <dbReference type="ARBA" id="ARBA00023069"/>
    </source>
</evidence>
<comment type="subunit">
    <text evidence="11">Component of the nexin-dynein regulatory complex (N-DRC). Interacts with CFAP52.</text>
</comment>
<keyword evidence="15" id="KW-1185">Reference proteome</keyword>
<keyword evidence="7" id="KW-0969">Cilium</keyword>
<evidence type="ECO:0000256" key="9">
    <source>
        <dbReference type="ARBA" id="ARBA00023273"/>
    </source>
</evidence>
<dbReference type="GeneTree" id="ENSGT00730000111354"/>
<evidence type="ECO:0000256" key="2">
    <source>
        <dbReference type="ARBA" id="ARBA00004611"/>
    </source>
</evidence>
<evidence type="ECO:0000313" key="14">
    <source>
        <dbReference type="Ensembl" id="ENSMSIP00000034941.1"/>
    </source>
</evidence>
<evidence type="ECO:0000256" key="11">
    <source>
        <dbReference type="ARBA" id="ARBA00046836"/>
    </source>
</evidence>
<dbReference type="Pfam" id="PF00612">
    <property type="entry name" value="IQ"/>
    <property type="match status" value="1"/>
</dbReference>
<keyword evidence="9" id="KW-0966">Cell projection</keyword>
<reference evidence="14" key="1">
    <citation type="submission" date="2025-08" db="UniProtKB">
        <authorList>
            <consortium name="Ensembl"/>
        </authorList>
    </citation>
    <scope>IDENTIFICATION</scope>
</reference>
<keyword evidence="5" id="KW-0963">Cytoplasm</keyword>
<feature type="compositionally biased region" description="Basic residues" evidence="13">
    <location>
        <begin position="482"/>
        <end position="494"/>
    </location>
</feature>
<feature type="coiled-coil region" evidence="12">
    <location>
        <begin position="331"/>
        <end position="415"/>
    </location>
</feature>